<dbReference type="GO" id="GO:0016853">
    <property type="term" value="F:isomerase activity"/>
    <property type="evidence" value="ECO:0007669"/>
    <property type="project" value="UniProtKB-KW"/>
</dbReference>
<protein>
    <submittedName>
        <fullName evidence="2">Ketosteroid isomerase-like protein</fullName>
    </submittedName>
</protein>
<dbReference type="AlphaFoldDB" id="A0A4Q7ZNU1"/>
<dbReference type="SUPFAM" id="SSF54427">
    <property type="entry name" value="NTF2-like"/>
    <property type="match status" value="1"/>
</dbReference>
<dbReference type="Proteomes" id="UP000292564">
    <property type="component" value="Unassembled WGS sequence"/>
</dbReference>
<dbReference type="Pfam" id="PF12680">
    <property type="entry name" value="SnoaL_2"/>
    <property type="match status" value="1"/>
</dbReference>
<reference evidence="2 3" key="1">
    <citation type="submission" date="2019-02" db="EMBL/GenBank/DDBJ databases">
        <title>Sequencing the genomes of 1000 actinobacteria strains.</title>
        <authorList>
            <person name="Klenk H.-P."/>
        </authorList>
    </citation>
    <scope>NUCLEOTIDE SEQUENCE [LARGE SCALE GENOMIC DNA]</scope>
    <source>
        <strain evidence="2 3">DSM 45162</strain>
    </source>
</reference>
<dbReference type="EMBL" id="SHKY01000001">
    <property type="protein sequence ID" value="RZU52717.1"/>
    <property type="molecule type" value="Genomic_DNA"/>
</dbReference>
<comment type="caution">
    <text evidence="2">The sequence shown here is derived from an EMBL/GenBank/DDBJ whole genome shotgun (WGS) entry which is preliminary data.</text>
</comment>
<dbReference type="InterPro" id="IPR037401">
    <property type="entry name" value="SnoaL-like"/>
</dbReference>
<proteinExistence type="predicted"/>
<dbReference type="Gene3D" id="3.10.450.50">
    <property type="match status" value="1"/>
</dbReference>
<evidence type="ECO:0000259" key="1">
    <source>
        <dbReference type="Pfam" id="PF12680"/>
    </source>
</evidence>
<evidence type="ECO:0000313" key="3">
    <source>
        <dbReference type="Proteomes" id="UP000292564"/>
    </source>
</evidence>
<dbReference type="RefSeq" id="WP_130511299.1">
    <property type="nucleotide sequence ID" value="NZ_SHKY01000001.1"/>
</dbReference>
<feature type="domain" description="SnoaL-like" evidence="1">
    <location>
        <begin position="10"/>
        <end position="122"/>
    </location>
</feature>
<accession>A0A4Q7ZNU1</accession>
<organism evidence="2 3">
    <name type="scientific">Krasilnikovia cinnamomea</name>
    <dbReference type="NCBI Taxonomy" id="349313"/>
    <lineage>
        <taxon>Bacteria</taxon>
        <taxon>Bacillati</taxon>
        <taxon>Actinomycetota</taxon>
        <taxon>Actinomycetes</taxon>
        <taxon>Micromonosporales</taxon>
        <taxon>Micromonosporaceae</taxon>
        <taxon>Krasilnikovia</taxon>
    </lineage>
</organism>
<keyword evidence="2" id="KW-0413">Isomerase</keyword>
<keyword evidence="3" id="KW-1185">Reference proteome</keyword>
<sequence length="146" mass="16092">MTYTPKELFERYVWAGMTRDVEAQTALFTPDGVFEAPLLPVDSPAPRRMRGHDELRAGLAVYHRIARAGRRPDPERSGYVLHTTADPDVFIAEIDTVMTGDGADLAMSLVQIFRVREGRIASLRDFFDPGLIAAERAETDATAAGA</sequence>
<evidence type="ECO:0000313" key="2">
    <source>
        <dbReference type="EMBL" id="RZU52717.1"/>
    </source>
</evidence>
<dbReference type="InterPro" id="IPR032710">
    <property type="entry name" value="NTF2-like_dom_sf"/>
</dbReference>
<gene>
    <name evidence="2" type="ORF">EV385_4598</name>
</gene>
<dbReference type="OrthoDB" id="3681559at2"/>
<name>A0A4Q7ZNU1_9ACTN</name>